<dbReference type="InterPro" id="IPR036259">
    <property type="entry name" value="MFS_trans_sf"/>
</dbReference>
<feature type="transmembrane region" description="Helical" evidence="12">
    <location>
        <begin position="219"/>
        <end position="239"/>
    </location>
</feature>
<evidence type="ECO:0000256" key="12">
    <source>
        <dbReference type="SAM" id="Phobius"/>
    </source>
</evidence>
<dbReference type="GO" id="GO:0005886">
    <property type="term" value="C:plasma membrane"/>
    <property type="evidence" value="ECO:0007669"/>
    <property type="project" value="UniProtKB-SubCell"/>
</dbReference>
<evidence type="ECO:0000256" key="5">
    <source>
        <dbReference type="ARBA" id="ARBA00022475"/>
    </source>
</evidence>
<name>B5YNC1_THAPS</name>
<dbReference type="InterPro" id="IPR008509">
    <property type="entry name" value="MOT2/MFSD5"/>
</dbReference>
<evidence type="ECO:0000256" key="3">
    <source>
        <dbReference type="ARBA" id="ARBA00021242"/>
    </source>
</evidence>
<keyword evidence="6 12" id="KW-0812">Transmembrane</keyword>
<keyword evidence="8" id="KW-0406">Ion transport</keyword>
<dbReference type="SUPFAM" id="SSF103473">
    <property type="entry name" value="MFS general substrate transporter"/>
    <property type="match status" value="1"/>
</dbReference>
<evidence type="ECO:0000256" key="11">
    <source>
        <dbReference type="ARBA" id="ARBA00032555"/>
    </source>
</evidence>
<dbReference type="Proteomes" id="UP000001449">
    <property type="component" value="Chromosome 7"/>
</dbReference>
<feature type="transmembrane region" description="Helical" evidence="12">
    <location>
        <begin position="33"/>
        <end position="53"/>
    </location>
</feature>
<organism evidence="13 14">
    <name type="scientific">Thalassiosira pseudonana</name>
    <name type="common">Marine diatom</name>
    <name type="synonym">Cyclotella nana</name>
    <dbReference type="NCBI Taxonomy" id="35128"/>
    <lineage>
        <taxon>Eukaryota</taxon>
        <taxon>Sar</taxon>
        <taxon>Stramenopiles</taxon>
        <taxon>Ochrophyta</taxon>
        <taxon>Bacillariophyta</taxon>
        <taxon>Coscinodiscophyceae</taxon>
        <taxon>Thalassiosirophycidae</taxon>
        <taxon>Thalassiosirales</taxon>
        <taxon>Thalassiosiraceae</taxon>
        <taxon>Thalassiosira</taxon>
    </lineage>
</organism>
<reference evidence="13 14" key="2">
    <citation type="journal article" date="2008" name="Nature">
        <title>The Phaeodactylum genome reveals the evolutionary history of diatom genomes.</title>
        <authorList>
            <person name="Bowler C."/>
            <person name="Allen A.E."/>
            <person name="Badger J.H."/>
            <person name="Grimwood J."/>
            <person name="Jabbari K."/>
            <person name="Kuo A."/>
            <person name="Maheswari U."/>
            <person name="Martens C."/>
            <person name="Maumus F."/>
            <person name="Otillar R.P."/>
            <person name="Rayko E."/>
            <person name="Salamov A."/>
            <person name="Vandepoele K."/>
            <person name="Beszteri B."/>
            <person name="Gruber A."/>
            <person name="Heijde M."/>
            <person name="Katinka M."/>
            <person name="Mock T."/>
            <person name="Valentin K."/>
            <person name="Verret F."/>
            <person name="Berges J.A."/>
            <person name="Brownlee C."/>
            <person name="Cadoret J.P."/>
            <person name="Chiovitti A."/>
            <person name="Choi C.J."/>
            <person name="Coesel S."/>
            <person name="De Martino A."/>
            <person name="Detter J.C."/>
            <person name="Durkin C."/>
            <person name="Falciatore A."/>
            <person name="Fournet J."/>
            <person name="Haruta M."/>
            <person name="Huysman M.J."/>
            <person name="Jenkins B.D."/>
            <person name="Jiroutova K."/>
            <person name="Jorgensen R.E."/>
            <person name="Joubert Y."/>
            <person name="Kaplan A."/>
            <person name="Kroger N."/>
            <person name="Kroth P.G."/>
            <person name="La Roche J."/>
            <person name="Lindquist E."/>
            <person name="Lommer M."/>
            <person name="Martin-Jezequel V."/>
            <person name="Lopez P.J."/>
            <person name="Lucas S."/>
            <person name="Mangogna M."/>
            <person name="McGinnis K."/>
            <person name="Medlin L.K."/>
            <person name="Montsant A."/>
            <person name="Oudot-Le Secq M.P."/>
            <person name="Napoli C."/>
            <person name="Obornik M."/>
            <person name="Parker M.S."/>
            <person name="Petit J.L."/>
            <person name="Porcel B.M."/>
            <person name="Poulsen N."/>
            <person name="Robison M."/>
            <person name="Rychlewski L."/>
            <person name="Rynearson T.A."/>
            <person name="Schmutz J."/>
            <person name="Shapiro H."/>
            <person name="Siaut M."/>
            <person name="Stanley M."/>
            <person name="Sussman M.R."/>
            <person name="Taylor A.R."/>
            <person name="Vardi A."/>
            <person name="von Dassow P."/>
            <person name="Vyverman W."/>
            <person name="Willis A."/>
            <person name="Wyrwicz L.S."/>
            <person name="Rokhsar D.S."/>
            <person name="Weissenbach J."/>
            <person name="Armbrust E.V."/>
            <person name="Green B.R."/>
            <person name="Van de Peer Y."/>
            <person name="Grigoriev I.V."/>
        </authorList>
    </citation>
    <scope>NUCLEOTIDE SEQUENCE [LARGE SCALE GENOMIC DNA]</scope>
    <source>
        <strain evidence="13 14">CCMP1335</strain>
    </source>
</reference>
<reference evidence="13 14" key="1">
    <citation type="journal article" date="2004" name="Science">
        <title>The genome of the diatom Thalassiosira pseudonana: ecology, evolution, and metabolism.</title>
        <authorList>
            <person name="Armbrust E.V."/>
            <person name="Berges J.A."/>
            <person name="Bowler C."/>
            <person name="Green B.R."/>
            <person name="Martinez D."/>
            <person name="Putnam N.H."/>
            <person name="Zhou S."/>
            <person name="Allen A.E."/>
            <person name="Apt K.E."/>
            <person name="Bechner M."/>
            <person name="Brzezinski M.A."/>
            <person name="Chaal B.K."/>
            <person name="Chiovitti A."/>
            <person name="Davis A.K."/>
            <person name="Demarest M.S."/>
            <person name="Detter J.C."/>
            <person name="Glavina T."/>
            <person name="Goodstein D."/>
            <person name="Hadi M.Z."/>
            <person name="Hellsten U."/>
            <person name="Hildebrand M."/>
            <person name="Jenkins B.D."/>
            <person name="Jurka J."/>
            <person name="Kapitonov V.V."/>
            <person name="Kroger N."/>
            <person name="Lau W.W."/>
            <person name="Lane T.W."/>
            <person name="Larimer F.W."/>
            <person name="Lippmeier J.C."/>
            <person name="Lucas S."/>
            <person name="Medina M."/>
            <person name="Montsant A."/>
            <person name="Obornik M."/>
            <person name="Parker M.S."/>
            <person name="Palenik B."/>
            <person name="Pazour G.J."/>
            <person name="Richardson P.M."/>
            <person name="Rynearson T.A."/>
            <person name="Saito M.A."/>
            <person name="Schwartz D.C."/>
            <person name="Thamatrakoln K."/>
            <person name="Valentin K."/>
            <person name="Vardi A."/>
            <person name="Wilkerson F.P."/>
            <person name="Rokhsar D.S."/>
        </authorList>
    </citation>
    <scope>NUCLEOTIDE SEQUENCE [LARGE SCALE GENOMIC DNA]</scope>
    <source>
        <strain evidence="13 14">CCMP1335</strain>
    </source>
</reference>
<comment type="function">
    <text evidence="1">Mediates high-affinity intracellular uptake of the rare oligo-element molybdenum.</text>
</comment>
<keyword evidence="5" id="KW-1003">Cell membrane</keyword>
<accession>B5YNC1</accession>
<dbReference type="HOGENOM" id="CLU_034007_2_0_1"/>
<feature type="transmembrane region" description="Helical" evidence="12">
    <location>
        <begin position="169"/>
        <end position="190"/>
    </location>
</feature>
<dbReference type="Gene3D" id="1.20.1250.20">
    <property type="entry name" value="MFS general substrate transporter like domains"/>
    <property type="match status" value="1"/>
</dbReference>
<comment type="subcellular location">
    <subcellularLocation>
        <location evidence="2">Cell membrane</location>
        <topology evidence="2">Multi-pass membrane protein</topology>
    </subcellularLocation>
</comment>
<feature type="transmembrane region" description="Helical" evidence="12">
    <location>
        <begin position="348"/>
        <end position="366"/>
    </location>
</feature>
<feature type="transmembrane region" description="Helical" evidence="12">
    <location>
        <begin position="316"/>
        <end position="336"/>
    </location>
</feature>
<dbReference type="AlphaFoldDB" id="B5YNC1"/>
<protein>
    <recommendedName>
        <fullName evidence="3">Molybdate-anion transporter</fullName>
    </recommendedName>
    <alternativeName>
        <fullName evidence="10">Major facilitator superfamily domain-containing protein 5</fullName>
    </alternativeName>
    <alternativeName>
        <fullName evidence="11">Molybdate transporter 2 homolog</fullName>
    </alternativeName>
</protein>
<dbReference type="Pfam" id="PF05631">
    <property type="entry name" value="MFS_5"/>
    <property type="match status" value="1"/>
</dbReference>
<dbReference type="KEGG" id="tps:THAPS_263219"/>
<feature type="non-terminal residue" evidence="13">
    <location>
        <position position="1"/>
    </location>
</feature>
<keyword evidence="14" id="KW-1185">Reference proteome</keyword>
<dbReference type="GeneID" id="7450661"/>
<feature type="transmembrane region" description="Helical" evidence="12">
    <location>
        <begin position="259"/>
        <end position="279"/>
    </location>
</feature>
<feature type="non-terminal residue" evidence="13">
    <location>
        <position position="388"/>
    </location>
</feature>
<evidence type="ECO:0000313" key="14">
    <source>
        <dbReference type="Proteomes" id="UP000001449"/>
    </source>
</evidence>
<dbReference type="eggNOG" id="KOG4332">
    <property type="taxonomic scope" value="Eukaryota"/>
</dbReference>
<dbReference type="PANTHER" id="PTHR23516:SF1">
    <property type="entry name" value="MOLYBDATE-ANION TRANSPORTER"/>
    <property type="match status" value="1"/>
</dbReference>
<evidence type="ECO:0000313" key="13">
    <source>
        <dbReference type="EMBL" id="ACI64961.1"/>
    </source>
</evidence>
<dbReference type="RefSeq" id="XP_002296244.1">
    <property type="nucleotide sequence ID" value="XM_002296208.1"/>
</dbReference>
<dbReference type="PaxDb" id="35128-Thaps263219"/>
<evidence type="ECO:0000256" key="7">
    <source>
        <dbReference type="ARBA" id="ARBA00022989"/>
    </source>
</evidence>
<evidence type="ECO:0000256" key="6">
    <source>
        <dbReference type="ARBA" id="ARBA00022692"/>
    </source>
</evidence>
<feature type="transmembrane region" description="Helical" evidence="12">
    <location>
        <begin position="291"/>
        <end position="310"/>
    </location>
</feature>
<dbReference type="CDD" id="cd17487">
    <property type="entry name" value="MFS_MFSD5_like"/>
    <property type="match status" value="1"/>
</dbReference>
<feature type="transmembrane region" description="Helical" evidence="12">
    <location>
        <begin position="88"/>
        <end position="111"/>
    </location>
</feature>
<proteinExistence type="predicted"/>
<evidence type="ECO:0000256" key="1">
    <source>
        <dbReference type="ARBA" id="ARBA00003019"/>
    </source>
</evidence>
<dbReference type="PANTHER" id="PTHR23516">
    <property type="entry name" value="SAM (S-ADENOSYL METHIONINE) TRANSPORTER"/>
    <property type="match status" value="1"/>
</dbReference>
<dbReference type="GO" id="GO:0015098">
    <property type="term" value="F:molybdate ion transmembrane transporter activity"/>
    <property type="evidence" value="ECO:0007669"/>
    <property type="project" value="InterPro"/>
</dbReference>
<evidence type="ECO:0000256" key="9">
    <source>
        <dbReference type="ARBA" id="ARBA00023136"/>
    </source>
</evidence>
<evidence type="ECO:0000256" key="8">
    <source>
        <dbReference type="ARBA" id="ARBA00023065"/>
    </source>
</evidence>
<evidence type="ECO:0000256" key="4">
    <source>
        <dbReference type="ARBA" id="ARBA00022448"/>
    </source>
</evidence>
<gene>
    <name evidence="13" type="ORF">THAPS_263219</name>
</gene>
<keyword evidence="7 12" id="KW-1133">Transmembrane helix</keyword>
<dbReference type="InParanoid" id="B5YNC1"/>
<keyword evidence="9 12" id="KW-0472">Membrane</keyword>
<dbReference type="GO" id="GO:0006811">
    <property type="term" value="P:monoatomic ion transport"/>
    <property type="evidence" value="ECO:0007669"/>
    <property type="project" value="UniProtKB-KW"/>
</dbReference>
<dbReference type="EMBL" id="CP001160">
    <property type="protein sequence ID" value="ACI64961.1"/>
    <property type="molecule type" value="Genomic_DNA"/>
</dbReference>
<evidence type="ECO:0000256" key="2">
    <source>
        <dbReference type="ARBA" id="ARBA00004651"/>
    </source>
</evidence>
<evidence type="ECO:0000256" key="10">
    <source>
        <dbReference type="ARBA" id="ARBA00030646"/>
    </source>
</evidence>
<sequence length="388" mass="41998">RKYLVVYLLAALSDWLQGPYVYALYDAYGYSQHDIAVLFVAGFGSSMVFGSFVGGMADQCGRRKFVILFSVIYALSCMTKHFKNFQILMIGRLLGGVATSLLFSVFEAWLIGAHANAGVMSHLGKSFSMAQYGNSIVAIIAGQIANRAANYAEFKPTSDDSGFYTGGYLGPFDVSLVALVACGLLGATLWEENYGKTTKSSASGALKNAFTATIRSPDILSCGIISSLFEGSMYIFVFMWTPALTTLAKEEMGDSFEGLPFGIIFSTFMVCCMAGSSIFSIAMEKLKPEQLAVTVFGVAALAFAMVVFSTNATSTFLAMNLFEVCVGMYFPSMGTMKGMIVPEDKRAAIYNLFRIPLNFIVLFSLLTDLSPKTSFTLCGTMMVIATFL</sequence>
<dbReference type="OMA" id="CCGWVVL"/>
<keyword evidence="4" id="KW-0813">Transport</keyword>